<evidence type="ECO:0000313" key="1">
    <source>
        <dbReference type="EMBL" id="KAK1418419.1"/>
    </source>
</evidence>
<name>A0AAD8K8Q6_TARER</name>
<evidence type="ECO:0008006" key="3">
    <source>
        <dbReference type="Google" id="ProtNLM"/>
    </source>
</evidence>
<proteinExistence type="predicted"/>
<evidence type="ECO:0000313" key="2">
    <source>
        <dbReference type="Proteomes" id="UP001229421"/>
    </source>
</evidence>
<dbReference type="AlphaFoldDB" id="A0AAD8K8Q6"/>
<accession>A0AAD8K8Q6</accession>
<keyword evidence="2" id="KW-1185">Reference proteome</keyword>
<dbReference type="Proteomes" id="UP001229421">
    <property type="component" value="Unassembled WGS sequence"/>
</dbReference>
<reference evidence="1" key="1">
    <citation type="journal article" date="2023" name="bioRxiv">
        <title>Improved chromosome-level genome assembly for marigold (Tagetes erecta).</title>
        <authorList>
            <person name="Jiang F."/>
            <person name="Yuan L."/>
            <person name="Wang S."/>
            <person name="Wang H."/>
            <person name="Xu D."/>
            <person name="Wang A."/>
            <person name="Fan W."/>
        </authorList>
    </citation>
    <scope>NUCLEOTIDE SEQUENCE</scope>
    <source>
        <strain evidence="1">WSJ</strain>
        <tissue evidence="1">Leaf</tissue>
    </source>
</reference>
<gene>
    <name evidence="1" type="ORF">QVD17_27563</name>
</gene>
<comment type="caution">
    <text evidence="1">The sequence shown here is derived from an EMBL/GenBank/DDBJ whole genome shotgun (WGS) entry which is preliminary data.</text>
</comment>
<sequence>MATLPLLSASERIQDFEYLYASNTNVFNFVSVKLSGASNYLLWKEQMLCLLDVDEAYTDSVSDHTMIRRYDNLARGWILGSVNEDVLGDVVCNLRSAKAVWEKLRSTCDPTVCLKQGQGAPLS</sequence>
<protein>
    <recommendedName>
        <fullName evidence="3">Retrotransposon Copia-like N-terminal domain-containing protein</fullName>
    </recommendedName>
</protein>
<dbReference type="EMBL" id="JAUHHV010000007">
    <property type="protein sequence ID" value="KAK1418419.1"/>
    <property type="molecule type" value="Genomic_DNA"/>
</dbReference>
<organism evidence="1 2">
    <name type="scientific">Tagetes erecta</name>
    <name type="common">African marigold</name>
    <dbReference type="NCBI Taxonomy" id="13708"/>
    <lineage>
        <taxon>Eukaryota</taxon>
        <taxon>Viridiplantae</taxon>
        <taxon>Streptophyta</taxon>
        <taxon>Embryophyta</taxon>
        <taxon>Tracheophyta</taxon>
        <taxon>Spermatophyta</taxon>
        <taxon>Magnoliopsida</taxon>
        <taxon>eudicotyledons</taxon>
        <taxon>Gunneridae</taxon>
        <taxon>Pentapetalae</taxon>
        <taxon>asterids</taxon>
        <taxon>campanulids</taxon>
        <taxon>Asterales</taxon>
        <taxon>Asteraceae</taxon>
        <taxon>Asteroideae</taxon>
        <taxon>Heliantheae alliance</taxon>
        <taxon>Tageteae</taxon>
        <taxon>Tagetes</taxon>
    </lineage>
</organism>